<reference evidence="8 9" key="1">
    <citation type="submission" date="2016-10" db="EMBL/GenBank/DDBJ databases">
        <authorList>
            <person name="de Groot N.N."/>
        </authorList>
    </citation>
    <scope>NUCLEOTIDE SEQUENCE [LARGE SCALE GENOMIC DNA]</scope>
    <source>
        <strain evidence="8 9">CGMCC 1.5382</strain>
    </source>
</reference>
<name>A0A1G9BZS9_9MICO</name>
<gene>
    <name evidence="8" type="ORF">SAMN05216282_10687</name>
</gene>
<keyword evidence="5" id="KW-0067">ATP-binding</keyword>
<evidence type="ECO:0000256" key="4">
    <source>
        <dbReference type="ARBA" id="ARBA00022777"/>
    </source>
</evidence>
<evidence type="ECO:0000256" key="3">
    <source>
        <dbReference type="ARBA" id="ARBA00022741"/>
    </source>
</evidence>
<keyword evidence="4" id="KW-0418">Kinase</keyword>
<evidence type="ECO:0000256" key="2">
    <source>
        <dbReference type="ARBA" id="ARBA00022679"/>
    </source>
</evidence>
<keyword evidence="3" id="KW-0547">Nucleotide-binding</keyword>
<feature type="domain" description="Carbohydrate kinase PfkB" evidence="7">
    <location>
        <begin position="10"/>
        <end position="290"/>
    </location>
</feature>
<evidence type="ECO:0000313" key="8">
    <source>
        <dbReference type="EMBL" id="SDK44957.1"/>
    </source>
</evidence>
<dbReference type="EMBL" id="FNFU01000006">
    <property type="protein sequence ID" value="SDK44957.1"/>
    <property type="molecule type" value="Genomic_DNA"/>
</dbReference>
<dbReference type="PROSITE" id="PS00584">
    <property type="entry name" value="PFKB_KINASES_2"/>
    <property type="match status" value="1"/>
</dbReference>
<accession>A0A1G9BZS9</accession>
<organism evidence="8 9">
    <name type="scientific">Cryobacterium psychrotolerans</name>
    <dbReference type="NCBI Taxonomy" id="386301"/>
    <lineage>
        <taxon>Bacteria</taxon>
        <taxon>Bacillati</taxon>
        <taxon>Actinomycetota</taxon>
        <taxon>Actinomycetes</taxon>
        <taxon>Micrococcales</taxon>
        <taxon>Microbacteriaceae</taxon>
        <taxon>Cryobacterium</taxon>
    </lineage>
</organism>
<dbReference type="CDD" id="cd01164">
    <property type="entry name" value="FruK_PfkB_like"/>
    <property type="match status" value="1"/>
</dbReference>
<proteinExistence type="inferred from homology"/>
<dbReference type="NCBIfam" id="TIGR03168">
    <property type="entry name" value="1-PFK"/>
    <property type="match status" value="1"/>
</dbReference>
<evidence type="ECO:0000256" key="6">
    <source>
        <dbReference type="PIRNR" id="PIRNR000535"/>
    </source>
</evidence>
<dbReference type="GO" id="GO:0005829">
    <property type="term" value="C:cytosol"/>
    <property type="evidence" value="ECO:0007669"/>
    <property type="project" value="TreeGrafter"/>
</dbReference>
<dbReference type="SUPFAM" id="SSF53613">
    <property type="entry name" value="Ribokinase-like"/>
    <property type="match status" value="1"/>
</dbReference>
<dbReference type="Proteomes" id="UP000198701">
    <property type="component" value="Unassembled WGS sequence"/>
</dbReference>
<dbReference type="PIRSF" id="PIRSF000535">
    <property type="entry name" value="1PFK/6PFK/LacC"/>
    <property type="match status" value="1"/>
</dbReference>
<sequence>MIVTVTPNPALDLTYRLSTLTPGETHRVPAAAVRAGGKGLNVARVLHQQGHPVLAVSPAGAASGEEFAAELRASGLPHRLVPVLAPTRRSVALVDEGQGRTTILNEYGENHTPAEWLALADATAAALPGATCLVCSGSLPPGADVDFLPNLVALASARGLPSVIDTSGPALLASARAGATALKPNRQELAEATGEPDPVRGARMLLEHGAGMVLVSLGEEGMLLLTAAEPGRLWRARLPRVLPGNPTGAGDAAVAAIAFCLATGLTDPAQIIRRATAWSAAAVLMPLAGEISPDHAALADEIQVDELPADFQIAELPAGDIPIEGPR</sequence>
<evidence type="ECO:0000259" key="7">
    <source>
        <dbReference type="Pfam" id="PF00294"/>
    </source>
</evidence>
<dbReference type="AlphaFoldDB" id="A0A1G9BZS9"/>
<dbReference type="RefSeq" id="WP_092322900.1">
    <property type="nucleotide sequence ID" value="NZ_FNFU01000006.1"/>
</dbReference>
<dbReference type="InterPro" id="IPR002173">
    <property type="entry name" value="Carboh/pur_kinase_PfkB_CS"/>
</dbReference>
<evidence type="ECO:0000313" key="9">
    <source>
        <dbReference type="Proteomes" id="UP000198701"/>
    </source>
</evidence>
<dbReference type="PANTHER" id="PTHR46566:SF5">
    <property type="entry name" value="1-PHOSPHOFRUCTOKINASE"/>
    <property type="match status" value="1"/>
</dbReference>
<evidence type="ECO:0000256" key="5">
    <source>
        <dbReference type="ARBA" id="ARBA00022840"/>
    </source>
</evidence>
<dbReference type="InterPro" id="IPR017583">
    <property type="entry name" value="Tagatose/fructose_Pkinase"/>
</dbReference>
<dbReference type="Gene3D" id="3.40.1190.20">
    <property type="match status" value="1"/>
</dbReference>
<comment type="similarity">
    <text evidence="1">Belongs to the carbohydrate kinase PfkB family.</text>
</comment>
<keyword evidence="2 6" id="KW-0808">Transferase</keyword>
<dbReference type="Pfam" id="PF00294">
    <property type="entry name" value="PfkB"/>
    <property type="match status" value="1"/>
</dbReference>
<dbReference type="OrthoDB" id="9801219at2"/>
<dbReference type="STRING" id="386301.SAMN05216282_10687"/>
<keyword evidence="9" id="KW-1185">Reference proteome</keyword>
<dbReference type="PROSITE" id="PS00583">
    <property type="entry name" value="PFKB_KINASES_1"/>
    <property type="match status" value="1"/>
</dbReference>
<dbReference type="InterPro" id="IPR011611">
    <property type="entry name" value="PfkB_dom"/>
</dbReference>
<protein>
    <recommendedName>
        <fullName evidence="7">Carbohydrate kinase PfkB domain-containing protein</fullName>
    </recommendedName>
</protein>
<dbReference type="PANTHER" id="PTHR46566">
    <property type="entry name" value="1-PHOSPHOFRUCTOKINASE-RELATED"/>
    <property type="match status" value="1"/>
</dbReference>
<evidence type="ECO:0000256" key="1">
    <source>
        <dbReference type="ARBA" id="ARBA00010688"/>
    </source>
</evidence>
<dbReference type="GO" id="GO:0005524">
    <property type="term" value="F:ATP binding"/>
    <property type="evidence" value="ECO:0007669"/>
    <property type="project" value="UniProtKB-KW"/>
</dbReference>
<dbReference type="InterPro" id="IPR029056">
    <property type="entry name" value="Ribokinase-like"/>
</dbReference>
<dbReference type="GO" id="GO:0008443">
    <property type="term" value="F:phosphofructokinase activity"/>
    <property type="evidence" value="ECO:0007669"/>
    <property type="project" value="TreeGrafter"/>
</dbReference>